<dbReference type="AlphaFoldDB" id="A0A1U7CIJ0"/>
<evidence type="ECO:0000256" key="1">
    <source>
        <dbReference type="PROSITE-ProRule" id="PRU00409"/>
    </source>
</evidence>
<sequence>MAGEPLPESWAAEGRAMRRTLAADIAKVDAATRVVVSLDQRFAPDDGPWTTVSIEPGSYLDRLRDLARRADYTVLVAPETTGVLERLTVEIEEAGGRVLGSTSEAVALTADKSALARWFERNEIPTPRSRIIDPRDGLPADWPYYPAVLKPVDGAGSVDTFRIAGPSSLPDAARSLASALLQPLAPGVAMSAVFLVSSQGEARLIATGRQRMTVEDGRFVYEGGTIPVECPDAWPVLRNAVASVAGLRGFVGVDFLWDADRREATVLEINPRATTSCVGLCRLLPPGLLARVWLAGFADATGWDDAIDRITRAIASGPRVRFDAAGTVSEEDSE</sequence>
<protein>
    <recommendedName>
        <fullName evidence="2">ATP-grasp domain-containing protein</fullName>
    </recommendedName>
</protein>
<gene>
    <name evidence="3" type="ORF">BSF38_00158</name>
</gene>
<dbReference type="Gene3D" id="3.40.50.11770">
    <property type="match status" value="1"/>
</dbReference>
<dbReference type="Pfam" id="PF18301">
    <property type="entry name" value="preATP-grasp_3"/>
    <property type="match status" value="1"/>
</dbReference>
<dbReference type="STRING" id="1387353.BSF38_00158"/>
<dbReference type="EMBL" id="CP019082">
    <property type="protein sequence ID" value="APW58754.1"/>
    <property type="molecule type" value="Genomic_DNA"/>
</dbReference>
<name>A0A1U7CIJ0_9BACT</name>
<reference evidence="4" key="1">
    <citation type="submission" date="2016-12" db="EMBL/GenBank/DDBJ databases">
        <title>Comparative genomics of four Isosphaeraceae planctomycetes: a common pool of plasmids and glycoside hydrolase genes.</title>
        <authorList>
            <person name="Ivanova A."/>
        </authorList>
    </citation>
    <scope>NUCLEOTIDE SEQUENCE [LARGE SCALE GENOMIC DNA]</scope>
    <source>
        <strain evidence="4">PX4</strain>
    </source>
</reference>
<dbReference type="GO" id="GO:0046872">
    <property type="term" value="F:metal ion binding"/>
    <property type="evidence" value="ECO:0007669"/>
    <property type="project" value="InterPro"/>
</dbReference>
<keyword evidence="1" id="KW-0067">ATP-binding</keyword>
<dbReference type="InterPro" id="IPR003806">
    <property type="entry name" value="ATP-grasp_PylC-type"/>
</dbReference>
<organism evidence="3 4">
    <name type="scientific">Paludisphaera borealis</name>
    <dbReference type="NCBI Taxonomy" id="1387353"/>
    <lineage>
        <taxon>Bacteria</taxon>
        <taxon>Pseudomonadati</taxon>
        <taxon>Planctomycetota</taxon>
        <taxon>Planctomycetia</taxon>
        <taxon>Isosphaerales</taxon>
        <taxon>Isosphaeraceae</taxon>
        <taxon>Paludisphaera</taxon>
    </lineage>
</organism>
<proteinExistence type="predicted"/>
<dbReference type="KEGG" id="pbor:BSF38_00158"/>
<evidence type="ECO:0000313" key="3">
    <source>
        <dbReference type="EMBL" id="APW58754.1"/>
    </source>
</evidence>
<feature type="domain" description="ATP-grasp" evidence="2">
    <location>
        <begin position="116"/>
        <end position="299"/>
    </location>
</feature>
<dbReference type="GO" id="GO:0005524">
    <property type="term" value="F:ATP binding"/>
    <property type="evidence" value="ECO:0007669"/>
    <property type="project" value="UniProtKB-UniRule"/>
</dbReference>
<dbReference type="Pfam" id="PF02655">
    <property type="entry name" value="ATP-grasp_3"/>
    <property type="match status" value="1"/>
</dbReference>
<dbReference type="Gene3D" id="2.30.36.100">
    <property type="match status" value="1"/>
</dbReference>
<keyword evidence="4" id="KW-1185">Reference proteome</keyword>
<dbReference type="PROSITE" id="PS50975">
    <property type="entry name" value="ATP_GRASP"/>
    <property type="match status" value="1"/>
</dbReference>
<dbReference type="Proteomes" id="UP000186309">
    <property type="component" value="Chromosome"/>
</dbReference>
<keyword evidence="1" id="KW-0547">Nucleotide-binding</keyword>
<dbReference type="Gene3D" id="3.30.470.20">
    <property type="entry name" value="ATP-grasp fold, B domain"/>
    <property type="match status" value="1"/>
</dbReference>
<evidence type="ECO:0000259" key="2">
    <source>
        <dbReference type="PROSITE" id="PS50975"/>
    </source>
</evidence>
<dbReference type="InterPro" id="IPR011761">
    <property type="entry name" value="ATP-grasp"/>
</dbReference>
<accession>A0A1U7CIJ0</accession>
<dbReference type="SUPFAM" id="SSF56059">
    <property type="entry name" value="Glutathione synthetase ATP-binding domain-like"/>
    <property type="match status" value="1"/>
</dbReference>
<evidence type="ECO:0000313" key="4">
    <source>
        <dbReference type="Proteomes" id="UP000186309"/>
    </source>
</evidence>
<dbReference type="InterPro" id="IPR040803">
    <property type="entry name" value="MfnD_preATP-grasp"/>
</dbReference>